<dbReference type="GO" id="GO:0016787">
    <property type="term" value="F:hydrolase activity"/>
    <property type="evidence" value="ECO:0007669"/>
    <property type="project" value="UniProtKB-KW"/>
</dbReference>
<evidence type="ECO:0000313" key="1">
    <source>
        <dbReference type="EMBL" id="MBW0145749.1"/>
    </source>
</evidence>
<protein>
    <submittedName>
        <fullName evidence="1">HAD-IA family hydrolase</fullName>
    </submittedName>
</protein>
<organism evidence="1 2">
    <name type="scientific">Sphingomicrobium clamense</name>
    <dbReference type="NCBI Taxonomy" id="2851013"/>
    <lineage>
        <taxon>Bacteria</taxon>
        <taxon>Pseudomonadati</taxon>
        <taxon>Pseudomonadota</taxon>
        <taxon>Alphaproteobacteria</taxon>
        <taxon>Sphingomonadales</taxon>
        <taxon>Sphingomonadaceae</taxon>
        <taxon>Sphingomicrobium</taxon>
    </lineage>
</organism>
<dbReference type="RefSeq" id="WP_218633631.1">
    <property type="nucleotide sequence ID" value="NZ_JAHVAH010000001.1"/>
</dbReference>
<accession>A0ABS6V8A7</accession>
<dbReference type="PANTHER" id="PTHR43434:SF24">
    <property type="entry name" value="HYDROLASE-RELATED"/>
    <property type="match status" value="1"/>
</dbReference>
<dbReference type="SFLD" id="SFLDS00003">
    <property type="entry name" value="Haloacid_Dehalogenase"/>
    <property type="match status" value="1"/>
</dbReference>
<dbReference type="NCBIfam" id="TIGR01549">
    <property type="entry name" value="HAD-SF-IA-v1"/>
    <property type="match status" value="1"/>
</dbReference>
<gene>
    <name evidence="1" type="ORF">KTQ36_10650</name>
</gene>
<dbReference type="Pfam" id="PF13419">
    <property type="entry name" value="HAD_2"/>
    <property type="match status" value="1"/>
</dbReference>
<dbReference type="InterPro" id="IPR006439">
    <property type="entry name" value="HAD-SF_hydro_IA"/>
</dbReference>
<reference evidence="1 2" key="1">
    <citation type="submission" date="2021-07" db="EMBL/GenBank/DDBJ databases">
        <title>The draft genome sequence of Sphingomicrobium sp. B8.</title>
        <authorList>
            <person name="Mu L."/>
        </authorList>
    </citation>
    <scope>NUCLEOTIDE SEQUENCE [LARGE SCALE GENOMIC DNA]</scope>
    <source>
        <strain evidence="1 2">B8</strain>
    </source>
</reference>
<dbReference type="InterPro" id="IPR041492">
    <property type="entry name" value="HAD_2"/>
</dbReference>
<dbReference type="PANTHER" id="PTHR43434">
    <property type="entry name" value="PHOSPHOGLYCOLATE PHOSPHATASE"/>
    <property type="match status" value="1"/>
</dbReference>
<dbReference type="InterPro" id="IPR050155">
    <property type="entry name" value="HAD-like_hydrolase_sf"/>
</dbReference>
<sequence length="218" mass="23404">MIKLAIFDCDGTLVDSGATIHRALDMALTAHGLACPPPEESKKVIGLSLVEAFERLVPGENHHALSETYKQAFFDMRGRGEVDEPLYEGIDALLGALEEDGWLLGVATGKSDRGLRAVLEHHGYEKKFVTLHTGDRHPSKPHPSMVLAGMADTGAEPAQTVLIGDTSYDMQMARNAGVGAIGVEWGYHARGELADAGAHHVAETANDVMVAAQEWIAR</sequence>
<keyword evidence="2" id="KW-1185">Reference proteome</keyword>
<keyword evidence="1" id="KW-0378">Hydrolase</keyword>
<proteinExistence type="predicted"/>
<name>A0ABS6V8A7_9SPHN</name>
<dbReference type="EMBL" id="JAHVAH010000001">
    <property type="protein sequence ID" value="MBW0145749.1"/>
    <property type="molecule type" value="Genomic_DNA"/>
</dbReference>
<comment type="caution">
    <text evidence="1">The sequence shown here is derived from an EMBL/GenBank/DDBJ whole genome shotgun (WGS) entry which is preliminary data.</text>
</comment>
<evidence type="ECO:0000313" key="2">
    <source>
        <dbReference type="Proteomes" id="UP000698028"/>
    </source>
</evidence>
<dbReference type="Proteomes" id="UP000698028">
    <property type="component" value="Unassembled WGS sequence"/>
</dbReference>
<dbReference type="NCBIfam" id="TIGR01509">
    <property type="entry name" value="HAD-SF-IA-v3"/>
    <property type="match status" value="1"/>
</dbReference>
<dbReference type="SFLD" id="SFLDG01129">
    <property type="entry name" value="C1.5:_HAD__Beta-PGM__Phosphata"/>
    <property type="match status" value="1"/>
</dbReference>